<organism evidence="1 2">
    <name type="scientific">Anaeramoeba flamelloides</name>
    <dbReference type="NCBI Taxonomy" id="1746091"/>
    <lineage>
        <taxon>Eukaryota</taxon>
        <taxon>Metamonada</taxon>
        <taxon>Anaeramoebidae</taxon>
        <taxon>Anaeramoeba</taxon>
    </lineage>
</organism>
<proteinExistence type="predicted"/>
<accession>A0ABQ8YIQ1</accession>
<dbReference type="Proteomes" id="UP001150062">
    <property type="component" value="Unassembled WGS sequence"/>
</dbReference>
<name>A0ABQ8YIQ1_9EUKA</name>
<evidence type="ECO:0000313" key="1">
    <source>
        <dbReference type="EMBL" id="KAJ6244477.1"/>
    </source>
</evidence>
<gene>
    <name evidence="1" type="ORF">M0813_21062</name>
</gene>
<sequence>MDLQNLTICIDAGWSSRRNANECCFIVIDQKTQLLFDLIVVTREIYSGASGNMEAEAAKFFCEKHKKKLIWLVLLKMATPTKRERKNWKHVINEINDKYNYFFEKKINLYNNNINFYQESEIEDESLFKLSPQLIELSNLIDEISDRSEEFFTAGSTNKNESFMNSRTKFIEKRINAAKQWEMRYQFSALNRELPEWKTILMDTLGFKINLPQIISQYNKNLEKQYEKYRQNTDEYKKQRLIRKVKKIANKKRRKEEGRYLFKDDEDDENLKKNRKFSCRYECTTLYKTKLSRLIHEIIFHQRVPVSREKI</sequence>
<comment type="caution">
    <text evidence="1">The sequence shown here is derived from an EMBL/GenBank/DDBJ whole genome shotgun (WGS) entry which is preliminary data.</text>
</comment>
<evidence type="ECO:0000313" key="2">
    <source>
        <dbReference type="Proteomes" id="UP001150062"/>
    </source>
</evidence>
<reference evidence="1" key="1">
    <citation type="submission" date="2022-08" db="EMBL/GenBank/DDBJ databases">
        <title>Novel sulfate-reducing endosymbionts in the free-living metamonad Anaeramoeba.</title>
        <authorList>
            <person name="Jerlstrom-Hultqvist J."/>
            <person name="Cepicka I."/>
            <person name="Gallot-Lavallee L."/>
            <person name="Salas-Leiva D."/>
            <person name="Curtis B.A."/>
            <person name="Zahonova K."/>
            <person name="Pipaliya S."/>
            <person name="Dacks J."/>
            <person name="Roger A.J."/>
        </authorList>
    </citation>
    <scope>NUCLEOTIDE SEQUENCE</scope>
    <source>
        <strain evidence="1">Schooner1</strain>
    </source>
</reference>
<protein>
    <recommendedName>
        <fullName evidence="3">C2H2-type domain-containing protein</fullName>
    </recommendedName>
</protein>
<evidence type="ECO:0008006" key="3">
    <source>
        <dbReference type="Google" id="ProtNLM"/>
    </source>
</evidence>
<keyword evidence="2" id="KW-1185">Reference proteome</keyword>
<dbReference type="EMBL" id="JAOAOG010000163">
    <property type="protein sequence ID" value="KAJ6244477.1"/>
    <property type="molecule type" value="Genomic_DNA"/>
</dbReference>